<dbReference type="RefSeq" id="XP_033664972.1">
    <property type="nucleotide sequence ID" value="XM_033813402.1"/>
</dbReference>
<dbReference type="InterPro" id="IPR025332">
    <property type="entry name" value="DUF4238"/>
</dbReference>
<evidence type="ECO:0000313" key="2">
    <source>
        <dbReference type="Proteomes" id="UP000799537"/>
    </source>
</evidence>
<evidence type="ECO:0000313" key="1">
    <source>
        <dbReference type="EMBL" id="KAF2164083.1"/>
    </source>
</evidence>
<sequence length="595" mass="67822">MSQYQHFIPKFILRKWGEYVEPLNDGSKSDAAWENAKKRAQRKAGVSALAMKNGFANMVLERRNCGYICGLNNMPENADDLFILTQNAFGVFEGPMSSLSWTSWHFFCPIGPKLLILMRHNDLTPSFEESWARNLHEATVNLNPVIHANPGMVMSWFRDMPVYRSGSPDMFKHFIISSEYVQCINSILLDNASDTTMIIFRNEASLVRALEVFPSSEKRGLKLLVPLREQHNASLTVKASGEQIAKIAVGGHYGYEEYLQGLETVAASLGSNVRLRRTELTSRIALSPRFSEEFVTRYRKLGWDGTDSVWLKDLERATEILTDGVFSDMVQQMRDTVYGTEYALNIFRQRTKSSDRRQVWLSNRLWGAIEHFKIPEKITMLQHLDEVVSDDFWCWGDRIADVCDMFPQDLTSNFLFLTLEVRRAWKRLMSEYPLSGLRPQYHFDLAFSEIGSICNCGMQLVSQQAIAARNSLDARTLEQILRRTVDFDLDDDMSTETQDSISYSPRAWIRPGSKCRAIAVSSGIIWQNGVTAFNLLDARISELVTAITSAVFTLDDQLRWYEKKIPMPSRHAEPSMLTLSSFIDASANACYNLTS</sequence>
<dbReference type="AlphaFoldDB" id="A0A6A6CBB2"/>
<dbReference type="EMBL" id="ML993605">
    <property type="protein sequence ID" value="KAF2164083.1"/>
    <property type="molecule type" value="Genomic_DNA"/>
</dbReference>
<keyword evidence="2" id="KW-1185">Reference proteome</keyword>
<accession>A0A6A6CBB2</accession>
<protein>
    <recommendedName>
        <fullName evidence="3">DUF4238 domain-containing protein</fullName>
    </recommendedName>
</protein>
<dbReference type="Pfam" id="PF14022">
    <property type="entry name" value="DUF4238"/>
    <property type="match status" value="1"/>
</dbReference>
<dbReference type="GeneID" id="54566674"/>
<reference evidence="1" key="1">
    <citation type="journal article" date="2020" name="Stud. Mycol.">
        <title>101 Dothideomycetes genomes: a test case for predicting lifestyles and emergence of pathogens.</title>
        <authorList>
            <person name="Haridas S."/>
            <person name="Albert R."/>
            <person name="Binder M."/>
            <person name="Bloem J."/>
            <person name="Labutti K."/>
            <person name="Salamov A."/>
            <person name="Andreopoulos B."/>
            <person name="Baker S."/>
            <person name="Barry K."/>
            <person name="Bills G."/>
            <person name="Bluhm B."/>
            <person name="Cannon C."/>
            <person name="Castanera R."/>
            <person name="Culley D."/>
            <person name="Daum C."/>
            <person name="Ezra D."/>
            <person name="Gonzalez J."/>
            <person name="Henrissat B."/>
            <person name="Kuo A."/>
            <person name="Liang C."/>
            <person name="Lipzen A."/>
            <person name="Lutzoni F."/>
            <person name="Magnuson J."/>
            <person name="Mondo S."/>
            <person name="Nolan M."/>
            <person name="Ohm R."/>
            <person name="Pangilinan J."/>
            <person name="Park H.-J."/>
            <person name="Ramirez L."/>
            <person name="Alfaro M."/>
            <person name="Sun H."/>
            <person name="Tritt A."/>
            <person name="Yoshinaga Y."/>
            <person name="Zwiers L.-H."/>
            <person name="Turgeon B."/>
            <person name="Goodwin S."/>
            <person name="Spatafora J."/>
            <person name="Crous P."/>
            <person name="Grigoriev I."/>
        </authorList>
    </citation>
    <scope>NUCLEOTIDE SEQUENCE</scope>
    <source>
        <strain evidence="1">ATCC 36951</strain>
    </source>
</reference>
<organism evidence="1 2">
    <name type="scientific">Zasmidium cellare ATCC 36951</name>
    <dbReference type="NCBI Taxonomy" id="1080233"/>
    <lineage>
        <taxon>Eukaryota</taxon>
        <taxon>Fungi</taxon>
        <taxon>Dikarya</taxon>
        <taxon>Ascomycota</taxon>
        <taxon>Pezizomycotina</taxon>
        <taxon>Dothideomycetes</taxon>
        <taxon>Dothideomycetidae</taxon>
        <taxon>Mycosphaerellales</taxon>
        <taxon>Mycosphaerellaceae</taxon>
        <taxon>Zasmidium</taxon>
    </lineage>
</organism>
<evidence type="ECO:0008006" key="3">
    <source>
        <dbReference type="Google" id="ProtNLM"/>
    </source>
</evidence>
<proteinExistence type="predicted"/>
<dbReference type="OrthoDB" id="5340163at2759"/>
<dbReference type="Proteomes" id="UP000799537">
    <property type="component" value="Unassembled WGS sequence"/>
</dbReference>
<gene>
    <name evidence="1" type="ORF">M409DRAFT_56803</name>
</gene>
<name>A0A6A6CBB2_ZASCE</name>